<keyword evidence="2" id="KW-1185">Reference proteome</keyword>
<protein>
    <submittedName>
        <fullName evidence="1">ImmA/IrrE family metallo-endopeptidase</fullName>
    </submittedName>
</protein>
<organism evidence="1 2">
    <name type="scientific">Yanshouia hominis</name>
    <dbReference type="NCBI Taxonomy" id="2763673"/>
    <lineage>
        <taxon>Bacteria</taxon>
        <taxon>Bacillati</taxon>
        <taxon>Bacillota</taxon>
        <taxon>Clostridia</taxon>
        <taxon>Eubacteriales</taxon>
        <taxon>Oscillospiraceae</taxon>
        <taxon>Yanshouia</taxon>
    </lineage>
</organism>
<accession>A0ABR7NG38</accession>
<sequence length="254" mass="28560">MSRIQMDRMAELLLADYRPTAVWRPQTIDIDDFVQNYLGMRQDFQYLSHCGLYLGMTVFYNTDRVVVYNPEARRAEYLSVCAKTILIDSSLLEKGQEHRYRFTMGHEAAHGILHEAFFAAAEGRMNPDNPPAIQCRTSCSAARARGLWSDHDWMEWQADAFSAALLMPRPAVCKAARDICLKNPYLAANEEIRALEQAGAVSRLFSTSFEAAFRRLKDLGLVRRGLPPRKTGEVLGVFRQGTGPAPGLWKGGGL</sequence>
<dbReference type="EMBL" id="JACRTB010000003">
    <property type="protein sequence ID" value="MBC8575375.1"/>
    <property type="molecule type" value="Genomic_DNA"/>
</dbReference>
<dbReference type="Gene3D" id="1.10.10.2910">
    <property type="match status" value="1"/>
</dbReference>
<dbReference type="Proteomes" id="UP000658131">
    <property type="component" value="Unassembled WGS sequence"/>
</dbReference>
<dbReference type="RefSeq" id="WP_262399014.1">
    <property type="nucleotide sequence ID" value="NZ_JACRTB010000003.1"/>
</dbReference>
<proteinExistence type="predicted"/>
<reference evidence="1 2" key="1">
    <citation type="submission" date="2020-08" db="EMBL/GenBank/DDBJ databases">
        <title>Genome public.</title>
        <authorList>
            <person name="Liu C."/>
            <person name="Sun Q."/>
        </authorList>
    </citation>
    <scope>NUCLEOTIDE SEQUENCE [LARGE SCALE GENOMIC DNA]</scope>
    <source>
        <strain evidence="1 2">BX1</strain>
    </source>
</reference>
<evidence type="ECO:0000313" key="1">
    <source>
        <dbReference type="EMBL" id="MBC8575375.1"/>
    </source>
</evidence>
<name>A0ABR7NG38_9FIRM</name>
<comment type="caution">
    <text evidence="1">The sequence shown here is derived from an EMBL/GenBank/DDBJ whole genome shotgun (WGS) entry which is preliminary data.</text>
</comment>
<evidence type="ECO:0000313" key="2">
    <source>
        <dbReference type="Proteomes" id="UP000658131"/>
    </source>
</evidence>
<gene>
    <name evidence="1" type="ORF">H8717_02970</name>
</gene>